<evidence type="ECO:0000256" key="2">
    <source>
        <dbReference type="ARBA" id="ARBA00012150"/>
    </source>
</evidence>
<keyword evidence="8" id="KW-1185">Reference proteome</keyword>
<dbReference type="InterPro" id="IPR036046">
    <property type="entry name" value="Acylphosphatase-like_dom_sf"/>
</dbReference>
<evidence type="ECO:0000313" key="7">
    <source>
        <dbReference type="EMBL" id="SIN69747.1"/>
    </source>
</evidence>
<evidence type="ECO:0000256" key="3">
    <source>
        <dbReference type="ARBA" id="ARBA00047645"/>
    </source>
</evidence>
<feature type="domain" description="Acylphosphatase-like" evidence="6">
    <location>
        <begin position="3"/>
        <end position="89"/>
    </location>
</feature>
<dbReference type="RefSeq" id="WP_074215020.1">
    <property type="nucleotide sequence ID" value="NZ_FSRG01000003.1"/>
</dbReference>
<dbReference type="EMBL" id="FSRG01000003">
    <property type="protein sequence ID" value="SIN69747.1"/>
    <property type="molecule type" value="Genomic_DNA"/>
</dbReference>
<reference evidence="8" key="1">
    <citation type="submission" date="2016-11" db="EMBL/GenBank/DDBJ databases">
        <authorList>
            <person name="Varghese N."/>
            <person name="Submissions S."/>
        </authorList>
    </citation>
    <scope>NUCLEOTIDE SEQUENCE [LARGE SCALE GENOMIC DNA]</scope>
    <source>
        <strain evidence="8">DSM 17456</strain>
    </source>
</reference>
<evidence type="ECO:0000256" key="4">
    <source>
        <dbReference type="PROSITE-ProRule" id="PRU00520"/>
    </source>
</evidence>
<dbReference type="Pfam" id="PF00708">
    <property type="entry name" value="Acylphosphatase"/>
    <property type="match status" value="1"/>
</dbReference>
<dbReference type="GO" id="GO:0003998">
    <property type="term" value="F:acylphosphatase activity"/>
    <property type="evidence" value="ECO:0007669"/>
    <property type="project" value="UniProtKB-EC"/>
</dbReference>
<accession>A0A1N6DG99</accession>
<dbReference type="InterPro" id="IPR017968">
    <property type="entry name" value="Acylphosphatase_CS"/>
</dbReference>
<dbReference type="OrthoDB" id="5295388at2"/>
<protein>
    <recommendedName>
        <fullName evidence="2 4">acylphosphatase</fullName>
        <ecNumber evidence="2 4">3.6.1.7</ecNumber>
    </recommendedName>
</protein>
<feature type="active site" evidence="4">
    <location>
        <position position="18"/>
    </location>
</feature>
<keyword evidence="4" id="KW-0378">Hydrolase</keyword>
<dbReference type="EC" id="3.6.1.7" evidence="2 4"/>
<dbReference type="SUPFAM" id="SSF54975">
    <property type="entry name" value="Acylphosphatase/BLUF domain-like"/>
    <property type="match status" value="1"/>
</dbReference>
<comment type="similarity">
    <text evidence="1 5">Belongs to the acylphosphatase family.</text>
</comment>
<dbReference type="InterPro" id="IPR020456">
    <property type="entry name" value="Acylphosphatase"/>
</dbReference>
<name>A0A1N6DG99_9BACT</name>
<organism evidence="7 8">
    <name type="scientific">Halodesulfovibrio marinisediminis DSM 17456</name>
    <dbReference type="NCBI Taxonomy" id="1121457"/>
    <lineage>
        <taxon>Bacteria</taxon>
        <taxon>Pseudomonadati</taxon>
        <taxon>Thermodesulfobacteriota</taxon>
        <taxon>Desulfovibrionia</taxon>
        <taxon>Desulfovibrionales</taxon>
        <taxon>Desulfovibrionaceae</taxon>
        <taxon>Halodesulfovibrio</taxon>
    </lineage>
</organism>
<dbReference type="Proteomes" id="UP000184694">
    <property type="component" value="Unassembled WGS sequence"/>
</dbReference>
<dbReference type="InterPro" id="IPR001792">
    <property type="entry name" value="Acylphosphatase-like_dom"/>
</dbReference>
<proteinExistence type="inferred from homology"/>
<dbReference type="PROSITE" id="PS51160">
    <property type="entry name" value="ACYLPHOSPHATASE_3"/>
    <property type="match status" value="1"/>
</dbReference>
<dbReference type="PROSITE" id="PS00151">
    <property type="entry name" value="ACYLPHOSPHATASE_2"/>
    <property type="match status" value="1"/>
</dbReference>
<dbReference type="PANTHER" id="PTHR47268:SF4">
    <property type="entry name" value="ACYLPHOSPHATASE"/>
    <property type="match status" value="1"/>
</dbReference>
<comment type="catalytic activity">
    <reaction evidence="3 4">
        <text>an acyl phosphate + H2O = a carboxylate + phosphate + H(+)</text>
        <dbReference type="Rhea" id="RHEA:14965"/>
        <dbReference type="ChEBI" id="CHEBI:15377"/>
        <dbReference type="ChEBI" id="CHEBI:15378"/>
        <dbReference type="ChEBI" id="CHEBI:29067"/>
        <dbReference type="ChEBI" id="CHEBI:43474"/>
        <dbReference type="ChEBI" id="CHEBI:59918"/>
        <dbReference type="EC" id="3.6.1.7"/>
    </reaction>
</comment>
<feature type="active site" evidence="4">
    <location>
        <position position="36"/>
    </location>
</feature>
<dbReference type="STRING" id="1121457.SAMN02745161_0111"/>
<evidence type="ECO:0000256" key="1">
    <source>
        <dbReference type="ARBA" id="ARBA00005614"/>
    </source>
</evidence>
<sequence length="89" mass="10150">MARQRYIVTGKVQKIGFRYWTHHIATSYGLLGWVRNLPDGSVEVVAEGDIATLRQFEEELWRGPVSGEITNVNPCETDLDEPLSEFSIR</sequence>
<evidence type="ECO:0000313" key="8">
    <source>
        <dbReference type="Proteomes" id="UP000184694"/>
    </source>
</evidence>
<evidence type="ECO:0000256" key="5">
    <source>
        <dbReference type="RuleBase" id="RU004168"/>
    </source>
</evidence>
<evidence type="ECO:0000259" key="6">
    <source>
        <dbReference type="PROSITE" id="PS51160"/>
    </source>
</evidence>
<gene>
    <name evidence="7" type="ORF">SAMN02745161_0111</name>
</gene>
<dbReference type="PANTHER" id="PTHR47268">
    <property type="entry name" value="ACYLPHOSPHATASE"/>
    <property type="match status" value="1"/>
</dbReference>
<dbReference type="AlphaFoldDB" id="A0A1N6DG99"/>
<dbReference type="Gene3D" id="3.30.70.100">
    <property type="match status" value="1"/>
</dbReference>